<dbReference type="PANTHER" id="PTHR33713">
    <property type="entry name" value="ANTITOXIN YAFN-RELATED"/>
    <property type="match status" value="1"/>
</dbReference>
<feature type="region of interest" description="Disordered" evidence="3">
    <location>
        <begin position="76"/>
        <end position="98"/>
    </location>
</feature>
<dbReference type="Gene3D" id="6.10.250.330">
    <property type="match status" value="1"/>
</dbReference>
<gene>
    <name evidence="4" type="ORF">C882_0575</name>
</gene>
<name>K9HFQ7_9PROT</name>
<dbReference type="Gene3D" id="3.40.1620.10">
    <property type="entry name" value="YefM-like domain"/>
    <property type="match status" value="1"/>
</dbReference>
<keyword evidence="5" id="KW-1185">Reference proteome</keyword>
<dbReference type="RefSeq" id="WP_009541233.1">
    <property type="nucleotide sequence ID" value="NZ_ANHY01000013.1"/>
</dbReference>
<dbReference type="InterPro" id="IPR051405">
    <property type="entry name" value="phD/YefM_antitoxin"/>
</dbReference>
<dbReference type="STRING" id="1238182.C882_0575"/>
<proteinExistence type="inferred from homology"/>
<organism evidence="4 5">
    <name type="scientific">Caenispirillum salinarum AK4</name>
    <dbReference type="NCBI Taxonomy" id="1238182"/>
    <lineage>
        <taxon>Bacteria</taxon>
        <taxon>Pseudomonadati</taxon>
        <taxon>Pseudomonadota</taxon>
        <taxon>Alphaproteobacteria</taxon>
        <taxon>Rhodospirillales</taxon>
        <taxon>Novispirillaceae</taxon>
        <taxon>Caenispirillum</taxon>
    </lineage>
</organism>
<dbReference type="InterPro" id="IPR006442">
    <property type="entry name" value="Antitoxin_Phd/YefM"/>
</dbReference>
<evidence type="ECO:0000256" key="3">
    <source>
        <dbReference type="SAM" id="MobiDB-lite"/>
    </source>
</evidence>
<dbReference type="NCBIfam" id="TIGR01552">
    <property type="entry name" value="phd_fam"/>
    <property type="match status" value="1"/>
</dbReference>
<dbReference type="InterPro" id="IPR036165">
    <property type="entry name" value="YefM-like_sf"/>
</dbReference>
<evidence type="ECO:0000256" key="2">
    <source>
        <dbReference type="RuleBase" id="RU362080"/>
    </source>
</evidence>
<dbReference type="EMBL" id="ANHY01000013">
    <property type="protein sequence ID" value="EKV29268.1"/>
    <property type="molecule type" value="Genomic_DNA"/>
</dbReference>
<comment type="caution">
    <text evidence="4">The sequence shown here is derived from an EMBL/GenBank/DDBJ whole genome shotgun (WGS) entry which is preliminary data.</text>
</comment>
<dbReference type="Pfam" id="PF02604">
    <property type="entry name" value="PhdYeFM_antitox"/>
    <property type="match status" value="1"/>
</dbReference>
<evidence type="ECO:0000256" key="1">
    <source>
        <dbReference type="ARBA" id="ARBA00009981"/>
    </source>
</evidence>
<feature type="compositionally biased region" description="Acidic residues" evidence="3">
    <location>
        <begin position="86"/>
        <end position="98"/>
    </location>
</feature>
<dbReference type="PANTHER" id="PTHR33713:SF6">
    <property type="entry name" value="ANTITOXIN YEFM"/>
    <property type="match status" value="1"/>
</dbReference>
<comment type="function">
    <text evidence="2">Antitoxin component of a type II toxin-antitoxin (TA) system.</text>
</comment>
<sequence>MSTMDIISYSELRQNLASVMDEVTGSNGSVVVTRQKARPVVLMSYDEFRSWQETLHLMRSPANATRLLRSIASADKASLQSHDLIEPDEPEDEAGDDA</sequence>
<dbReference type="Proteomes" id="UP000009881">
    <property type="component" value="Unassembled WGS sequence"/>
</dbReference>
<evidence type="ECO:0000313" key="4">
    <source>
        <dbReference type="EMBL" id="EKV29268.1"/>
    </source>
</evidence>
<dbReference type="eggNOG" id="COG2161">
    <property type="taxonomic scope" value="Bacteria"/>
</dbReference>
<reference evidence="4 5" key="1">
    <citation type="journal article" date="2013" name="Genome Announc.">
        <title>Draft Genome Sequence of an Alphaproteobacterium, Caenispirillum salinarum AK4(T), Isolated from a Solar Saltern.</title>
        <authorList>
            <person name="Khatri I."/>
            <person name="Singh A."/>
            <person name="Korpole S."/>
            <person name="Pinnaka A.K."/>
            <person name="Subramanian S."/>
        </authorList>
    </citation>
    <scope>NUCLEOTIDE SEQUENCE [LARGE SCALE GENOMIC DNA]</scope>
    <source>
        <strain evidence="4 5">AK4</strain>
    </source>
</reference>
<accession>K9HFQ7</accession>
<protein>
    <recommendedName>
        <fullName evidence="2">Antitoxin</fullName>
    </recommendedName>
</protein>
<evidence type="ECO:0000313" key="5">
    <source>
        <dbReference type="Proteomes" id="UP000009881"/>
    </source>
</evidence>
<dbReference type="AlphaFoldDB" id="K9HFQ7"/>
<comment type="similarity">
    <text evidence="1 2">Belongs to the phD/YefM antitoxin family.</text>
</comment>
<dbReference type="SUPFAM" id="SSF143120">
    <property type="entry name" value="YefM-like"/>
    <property type="match status" value="1"/>
</dbReference>